<dbReference type="Proteomes" id="UP000559256">
    <property type="component" value="Unassembled WGS sequence"/>
</dbReference>
<dbReference type="AlphaFoldDB" id="A0A8H5D6P3"/>
<feature type="compositionally biased region" description="Low complexity" evidence="1">
    <location>
        <begin position="315"/>
        <end position="341"/>
    </location>
</feature>
<comment type="caution">
    <text evidence="3">The sequence shown here is derived from an EMBL/GenBank/DDBJ whole genome shotgun (WGS) entry which is preliminary data.</text>
</comment>
<feature type="compositionally biased region" description="Low complexity" evidence="1">
    <location>
        <begin position="401"/>
        <end position="431"/>
    </location>
</feature>
<organism evidence="3 4">
    <name type="scientific">Tetrapyrgos nigripes</name>
    <dbReference type="NCBI Taxonomy" id="182062"/>
    <lineage>
        <taxon>Eukaryota</taxon>
        <taxon>Fungi</taxon>
        <taxon>Dikarya</taxon>
        <taxon>Basidiomycota</taxon>
        <taxon>Agaricomycotina</taxon>
        <taxon>Agaricomycetes</taxon>
        <taxon>Agaricomycetidae</taxon>
        <taxon>Agaricales</taxon>
        <taxon>Marasmiineae</taxon>
        <taxon>Marasmiaceae</taxon>
        <taxon>Tetrapyrgos</taxon>
    </lineage>
</organism>
<dbReference type="InterPro" id="IPR011993">
    <property type="entry name" value="PH-like_dom_sf"/>
</dbReference>
<sequence>MCSSLSHASIFLYLRFDSGIPASSTLTTTITPNANSTAISTSISTSSSTFPTRFPVQTQENDTQATILVELDQARSLPIQSVVAGPSQTEMALPLQSPNTTSPNEISNGSGCSNSQEPLCAELQPIVILPSSKAPMTEKIFTGPGSCPNTPGSDSRRRSLKRKQMHDHDENNNALDYPYNLSAIYPNKRRTPPREEIRDIAGAEMTVAAVQSPNNVSDGQLQHDVQVNANTVGVEATPTAVEASSQNLALGSDDQVISEPIPERLTSSSSAPAPLEQKSTPMKPIRPKSISEINSNSAGISVKHDTYVVPHQQPSTSLSNPSTSTTSSTTTSSGNTNWNASVLNPNAEPESKPKSNSSPSSSFSPFASPAKFNGGNSSTNPFAAFSSYSSPTSKGKAAVASPFSAFSSGSGFGSSSPFSPFSSKSTTTTPGLRPIWSLSNGNDDGQSSTFGDDDGSTPLVFGDGNGSESKSVVDGSASEAKNGSKGDGMGSFNHKTGEEEETVECELKGVKLFIKRGTKEYSSGMLGHVKLLSSKGQDAERLLFRREPLWKISMNARLQPTVRCSFDSEESILRVILPESSGACAEEGSSGSGDGVEKESSSSDKQSNVNSSSSKSGADGGHEIVVYAMKVGI</sequence>
<reference evidence="3 4" key="1">
    <citation type="journal article" date="2020" name="ISME J.">
        <title>Uncovering the hidden diversity of litter-decomposition mechanisms in mushroom-forming fungi.</title>
        <authorList>
            <person name="Floudas D."/>
            <person name="Bentzer J."/>
            <person name="Ahren D."/>
            <person name="Johansson T."/>
            <person name="Persson P."/>
            <person name="Tunlid A."/>
        </authorList>
    </citation>
    <scope>NUCLEOTIDE SEQUENCE [LARGE SCALE GENOMIC DNA]</scope>
    <source>
        <strain evidence="3 4">CBS 291.85</strain>
    </source>
</reference>
<dbReference type="Gene3D" id="2.30.29.30">
    <property type="entry name" value="Pleckstrin-homology domain (PH domain)/Phosphotyrosine-binding domain (PTB)"/>
    <property type="match status" value="1"/>
</dbReference>
<feature type="domain" description="RanBD1" evidence="2">
    <location>
        <begin position="495"/>
        <end position="563"/>
    </location>
</feature>
<feature type="compositionally biased region" description="Polar residues" evidence="1">
    <location>
        <begin position="437"/>
        <end position="450"/>
    </location>
</feature>
<feature type="region of interest" description="Disordered" evidence="1">
    <location>
        <begin position="263"/>
        <end position="290"/>
    </location>
</feature>
<evidence type="ECO:0000256" key="1">
    <source>
        <dbReference type="SAM" id="MobiDB-lite"/>
    </source>
</evidence>
<name>A0A8H5D6P3_9AGAR</name>
<dbReference type="Pfam" id="PF00638">
    <property type="entry name" value="Ran_BP1"/>
    <property type="match status" value="1"/>
</dbReference>
<gene>
    <name evidence="3" type="ORF">D9758_011192</name>
</gene>
<dbReference type="SUPFAM" id="SSF50729">
    <property type="entry name" value="PH domain-like"/>
    <property type="match status" value="1"/>
</dbReference>
<feature type="compositionally biased region" description="Low complexity" evidence="1">
    <location>
        <begin position="354"/>
        <end position="373"/>
    </location>
</feature>
<dbReference type="OrthoDB" id="2357150at2759"/>
<proteinExistence type="predicted"/>
<evidence type="ECO:0000313" key="3">
    <source>
        <dbReference type="EMBL" id="KAF5354560.1"/>
    </source>
</evidence>
<protein>
    <recommendedName>
        <fullName evidence="2">RanBD1 domain-containing protein</fullName>
    </recommendedName>
</protein>
<dbReference type="InterPro" id="IPR000156">
    <property type="entry name" value="Ran_bind_dom"/>
</dbReference>
<dbReference type="PROSITE" id="PS50196">
    <property type="entry name" value="RANBD1"/>
    <property type="match status" value="1"/>
</dbReference>
<feature type="region of interest" description="Disordered" evidence="1">
    <location>
        <begin position="139"/>
        <end position="174"/>
    </location>
</feature>
<dbReference type="EMBL" id="JAACJM010000058">
    <property type="protein sequence ID" value="KAF5354560.1"/>
    <property type="molecule type" value="Genomic_DNA"/>
</dbReference>
<feature type="compositionally biased region" description="Low complexity" evidence="1">
    <location>
        <begin position="603"/>
        <end position="616"/>
    </location>
</feature>
<keyword evidence="4" id="KW-1185">Reference proteome</keyword>
<feature type="region of interest" description="Disordered" evidence="1">
    <location>
        <begin position="92"/>
        <end position="114"/>
    </location>
</feature>
<accession>A0A8H5D6P3</accession>
<feature type="compositionally biased region" description="Polar residues" evidence="1">
    <location>
        <begin position="374"/>
        <end position="393"/>
    </location>
</feature>
<evidence type="ECO:0000259" key="2">
    <source>
        <dbReference type="PROSITE" id="PS50196"/>
    </source>
</evidence>
<feature type="region of interest" description="Disordered" evidence="1">
    <location>
        <begin position="311"/>
        <end position="497"/>
    </location>
</feature>
<feature type="region of interest" description="Disordered" evidence="1">
    <location>
        <begin position="582"/>
        <end position="619"/>
    </location>
</feature>
<evidence type="ECO:0000313" key="4">
    <source>
        <dbReference type="Proteomes" id="UP000559256"/>
    </source>
</evidence>